<proteinExistence type="predicted"/>
<organism evidence="1">
    <name type="scientific">human gut metagenome</name>
    <dbReference type="NCBI Taxonomy" id="408170"/>
    <lineage>
        <taxon>unclassified sequences</taxon>
        <taxon>metagenomes</taxon>
        <taxon>organismal metagenomes</taxon>
    </lineage>
</organism>
<dbReference type="AlphaFoldDB" id="K1TM17"/>
<dbReference type="InterPro" id="IPR013328">
    <property type="entry name" value="6PGD_dom2"/>
</dbReference>
<dbReference type="EMBL" id="AJWY01005054">
    <property type="protein sequence ID" value="EKC70678.1"/>
    <property type="molecule type" value="Genomic_DNA"/>
</dbReference>
<comment type="caution">
    <text evidence="1">The sequence shown here is derived from an EMBL/GenBank/DDBJ whole genome shotgun (WGS) entry which is preliminary data.</text>
</comment>
<name>K1TM17_9ZZZZ</name>
<accession>K1TM17</accession>
<feature type="non-terminal residue" evidence="1">
    <location>
        <position position="1"/>
    </location>
</feature>
<gene>
    <name evidence="1" type="ORF">LEA_07657</name>
</gene>
<protein>
    <submittedName>
        <fullName evidence="1">Uncharacterized protein</fullName>
    </submittedName>
</protein>
<reference evidence="1" key="1">
    <citation type="journal article" date="2013" name="Environ. Microbiol.">
        <title>Microbiota from the distal guts of lean and obese adolescents exhibit partial functional redundancy besides clear differences in community structure.</title>
        <authorList>
            <person name="Ferrer M."/>
            <person name="Ruiz A."/>
            <person name="Lanza F."/>
            <person name="Haange S.B."/>
            <person name="Oberbach A."/>
            <person name="Till H."/>
            <person name="Bargiela R."/>
            <person name="Campoy C."/>
            <person name="Segura M.T."/>
            <person name="Richter M."/>
            <person name="von Bergen M."/>
            <person name="Seifert J."/>
            <person name="Suarez A."/>
        </authorList>
    </citation>
    <scope>NUCLEOTIDE SEQUENCE</scope>
</reference>
<evidence type="ECO:0000313" key="1">
    <source>
        <dbReference type="EMBL" id="EKC70678.1"/>
    </source>
</evidence>
<sequence>TFVTSFLGNEDFFGQDLNKVPGLTDAVVAYLDDIKANGMRAALCKIS</sequence>
<dbReference type="Gene3D" id="1.10.1040.10">
    <property type="entry name" value="N-(1-d-carboxylethyl)-l-norvaline Dehydrogenase, domain 2"/>
    <property type="match status" value="1"/>
</dbReference>